<evidence type="ECO:0000259" key="10">
    <source>
        <dbReference type="PROSITE" id="PS51779"/>
    </source>
</evidence>
<dbReference type="PANTHER" id="PTHR35851">
    <property type="entry name" value="CELL DIVISION PROTEIN FTSQ"/>
    <property type="match status" value="1"/>
</dbReference>
<keyword evidence="12" id="KW-1185">Reference proteome</keyword>
<evidence type="ECO:0000256" key="3">
    <source>
        <dbReference type="ARBA" id="ARBA00022519"/>
    </source>
</evidence>
<dbReference type="HAMAP" id="MF_00911">
    <property type="entry name" value="FtsQ_subfam"/>
    <property type="match status" value="1"/>
</dbReference>
<accession>A0AAP3XT04</accession>
<dbReference type="InterPro" id="IPR034746">
    <property type="entry name" value="POTRA"/>
</dbReference>
<evidence type="ECO:0000256" key="9">
    <source>
        <dbReference type="HAMAP-Rule" id="MF_00911"/>
    </source>
</evidence>
<name>A0AAP3XT04_9PROT</name>
<dbReference type="RefSeq" id="WP_327789918.1">
    <property type="nucleotide sequence ID" value="NZ_JARGEQ010000135.1"/>
</dbReference>
<dbReference type="GO" id="GO:0005886">
    <property type="term" value="C:plasma membrane"/>
    <property type="evidence" value="ECO:0007669"/>
    <property type="project" value="UniProtKB-SubCell"/>
</dbReference>
<evidence type="ECO:0000256" key="4">
    <source>
        <dbReference type="ARBA" id="ARBA00022618"/>
    </source>
</evidence>
<comment type="subcellular location">
    <subcellularLocation>
        <location evidence="9">Cell inner membrane</location>
        <topology evidence="9">Single-pass type II membrane protein</topology>
    </subcellularLocation>
    <subcellularLocation>
        <location evidence="1">Membrane</location>
    </subcellularLocation>
    <text evidence="9">Localizes to the division septum.</text>
</comment>
<evidence type="ECO:0000313" key="11">
    <source>
        <dbReference type="EMBL" id="MDF1587494.1"/>
    </source>
</evidence>
<dbReference type="AlphaFoldDB" id="A0AAP3XT04"/>
<dbReference type="Proteomes" id="UP001301140">
    <property type="component" value="Unassembled WGS sequence"/>
</dbReference>
<keyword evidence="8 9" id="KW-0131">Cell cycle</keyword>
<dbReference type="Gene3D" id="3.10.20.310">
    <property type="entry name" value="membrane protein fhac"/>
    <property type="match status" value="1"/>
</dbReference>
<dbReference type="EMBL" id="JARGEQ010000135">
    <property type="protein sequence ID" value="MDF1587494.1"/>
    <property type="molecule type" value="Genomic_DNA"/>
</dbReference>
<keyword evidence="2 9" id="KW-1003">Cell membrane</keyword>
<evidence type="ECO:0000256" key="8">
    <source>
        <dbReference type="ARBA" id="ARBA00023306"/>
    </source>
</evidence>
<dbReference type="Pfam" id="PF03799">
    <property type="entry name" value="FtsQ_DivIB_C"/>
    <property type="match status" value="1"/>
</dbReference>
<dbReference type="Pfam" id="PF08478">
    <property type="entry name" value="POTRA_1"/>
    <property type="match status" value="1"/>
</dbReference>
<sequence length="280" mass="30655">MRQVTLAAHRARNVPRRPPPSRWRRWLRRGLLAAGLLAATGVGGHAAIERGAVEKAGALADLAGSRLAALCGLVVNNVYAEGRRMTSEAALVGALEDVMGRPILAVDLEEVRERLQRLPWVRTVTVRRQFPDAILARLEEHSPLALWRKDDGLSLVDGKGSVIQVQDLRPFVQLPLLTGEDAPQNARALFAMLAVEPALAERVTAATRVGGRRWNVWLDGRIEVRLPAEGVSQAWQRLAEVEREKALLARTIEAVDLRTPDWLVLRKAPQPVLAGGGGRA</sequence>
<dbReference type="InterPro" id="IPR013685">
    <property type="entry name" value="POTRA_FtsQ_type"/>
</dbReference>
<proteinExistence type="inferred from homology"/>
<comment type="similarity">
    <text evidence="9">Belongs to the FtsQ/DivIB family. FtsQ subfamily.</text>
</comment>
<organism evidence="11 12">
    <name type="scientific">Marinimicrococcus flavescens</name>
    <dbReference type="NCBI Taxonomy" id="3031815"/>
    <lineage>
        <taxon>Bacteria</taxon>
        <taxon>Pseudomonadati</taxon>
        <taxon>Pseudomonadota</taxon>
        <taxon>Alphaproteobacteria</taxon>
        <taxon>Geminicoccales</taxon>
        <taxon>Geminicoccaceae</taxon>
        <taxon>Marinimicrococcus</taxon>
    </lineage>
</organism>
<evidence type="ECO:0000256" key="1">
    <source>
        <dbReference type="ARBA" id="ARBA00004370"/>
    </source>
</evidence>
<dbReference type="PANTHER" id="PTHR35851:SF1">
    <property type="entry name" value="CELL DIVISION PROTEIN FTSQ"/>
    <property type="match status" value="1"/>
</dbReference>
<dbReference type="PROSITE" id="PS51779">
    <property type="entry name" value="POTRA"/>
    <property type="match status" value="1"/>
</dbReference>
<keyword evidence="4 9" id="KW-0132">Cell division</keyword>
<dbReference type="InterPro" id="IPR026579">
    <property type="entry name" value="FtsQ"/>
</dbReference>
<dbReference type="GO" id="GO:0043093">
    <property type="term" value="P:FtsZ-dependent cytokinesis"/>
    <property type="evidence" value="ECO:0007669"/>
    <property type="project" value="UniProtKB-UniRule"/>
</dbReference>
<dbReference type="InterPro" id="IPR045335">
    <property type="entry name" value="FtsQ_C_sf"/>
</dbReference>
<comment type="function">
    <text evidence="9">Essential cell division protein.</text>
</comment>
<evidence type="ECO:0000256" key="2">
    <source>
        <dbReference type="ARBA" id="ARBA00022475"/>
    </source>
</evidence>
<comment type="caution">
    <text evidence="11">The sequence shown here is derived from an EMBL/GenBank/DDBJ whole genome shotgun (WGS) entry which is preliminary data.</text>
</comment>
<evidence type="ECO:0000313" key="12">
    <source>
        <dbReference type="Proteomes" id="UP001301140"/>
    </source>
</evidence>
<dbReference type="Gene3D" id="3.40.50.11690">
    <property type="entry name" value="Cell division protein FtsQ/DivIB"/>
    <property type="match status" value="1"/>
</dbReference>
<evidence type="ECO:0000256" key="7">
    <source>
        <dbReference type="ARBA" id="ARBA00023136"/>
    </source>
</evidence>
<dbReference type="GO" id="GO:0032153">
    <property type="term" value="C:cell division site"/>
    <property type="evidence" value="ECO:0007669"/>
    <property type="project" value="UniProtKB-UniRule"/>
</dbReference>
<dbReference type="GO" id="GO:0090529">
    <property type="term" value="P:cell septum assembly"/>
    <property type="evidence" value="ECO:0007669"/>
    <property type="project" value="InterPro"/>
</dbReference>
<keyword evidence="6 9" id="KW-1133">Transmembrane helix</keyword>
<dbReference type="InterPro" id="IPR005548">
    <property type="entry name" value="Cell_div_FtsQ/DivIB_C"/>
</dbReference>
<keyword evidence="7 9" id="KW-0472">Membrane</keyword>
<keyword evidence="3 9" id="KW-0997">Cell inner membrane</keyword>
<gene>
    <name evidence="9" type="primary">ftsQ</name>
    <name evidence="11" type="ORF">PZ740_13990</name>
</gene>
<feature type="domain" description="POTRA" evidence="10">
    <location>
        <begin position="73"/>
        <end position="141"/>
    </location>
</feature>
<evidence type="ECO:0000256" key="6">
    <source>
        <dbReference type="ARBA" id="ARBA00022989"/>
    </source>
</evidence>
<evidence type="ECO:0000256" key="5">
    <source>
        <dbReference type="ARBA" id="ARBA00022692"/>
    </source>
</evidence>
<reference evidence="11 12" key="1">
    <citation type="submission" date="2023-03" db="EMBL/GenBank/DDBJ databases">
        <title>YIM 152171 draft genome.</title>
        <authorList>
            <person name="Yang Z."/>
        </authorList>
    </citation>
    <scope>NUCLEOTIDE SEQUENCE [LARGE SCALE GENOMIC DNA]</scope>
    <source>
        <strain evidence="11 12">YIM 152171</strain>
    </source>
</reference>
<keyword evidence="5 9" id="KW-0812">Transmembrane</keyword>
<protein>
    <recommendedName>
        <fullName evidence="9">Cell division protein FtsQ</fullName>
    </recommendedName>
</protein>